<dbReference type="Gene3D" id="3.20.20.70">
    <property type="entry name" value="Aldolase class I"/>
    <property type="match status" value="1"/>
</dbReference>
<dbReference type="SFLD" id="SFLDG01386">
    <property type="entry name" value="main_SPASM_domain-containing"/>
    <property type="match status" value="1"/>
</dbReference>
<dbReference type="GO" id="GO:0051539">
    <property type="term" value="F:4 iron, 4 sulfur cluster binding"/>
    <property type="evidence" value="ECO:0007669"/>
    <property type="project" value="UniProtKB-KW"/>
</dbReference>
<evidence type="ECO:0000313" key="12">
    <source>
        <dbReference type="EMBL" id="OGG93910.1"/>
    </source>
</evidence>
<evidence type="ECO:0000256" key="9">
    <source>
        <dbReference type="ARBA" id="ARBA00023150"/>
    </source>
</evidence>
<dbReference type="GO" id="GO:0061799">
    <property type="term" value="F:cyclic pyranopterin monophosphate synthase activity"/>
    <property type="evidence" value="ECO:0007669"/>
    <property type="project" value="TreeGrafter"/>
</dbReference>
<dbReference type="EMBL" id="MFNE01000044">
    <property type="protein sequence ID" value="OGG93910.1"/>
    <property type="molecule type" value="Genomic_DNA"/>
</dbReference>
<dbReference type="InterPro" id="IPR007197">
    <property type="entry name" value="rSAM"/>
</dbReference>
<dbReference type="InterPro" id="IPR058240">
    <property type="entry name" value="rSAM_sf"/>
</dbReference>
<proteinExistence type="predicted"/>
<keyword evidence="5" id="KW-0547">Nucleotide-binding</keyword>
<evidence type="ECO:0000256" key="5">
    <source>
        <dbReference type="ARBA" id="ARBA00022741"/>
    </source>
</evidence>
<dbReference type="InterPro" id="IPR013785">
    <property type="entry name" value="Aldolase_TIM"/>
</dbReference>
<keyword evidence="8" id="KW-0342">GTP-binding</keyword>
<dbReference type="Pfam" id="PF04055">
    <property type="entry name" value="Radical_SAM"/>
    <property type="match status" value="1"/>
</dbReference>
<dbReference type="GO" id="GO:0046872">
    <property type="term" value="F:metal ion binding"/>
    <property type="evidence" value="ECO:0007669"/>
    <property type="project" value="UniProtKB-KW"/>
</dbReference>
<feature type="domain" description="Radical SAM core" evidence="11">
    <location>
        <begin position="4"/>
        <end position="216"/>
    </location>
</feature>
<accession>A0A1F6G733</accession>
<keyword evidence="7" id="KW-0411">Iron-sulfur</keyword>
<dbReference type="InterPro" id="IPR040064">
    <property type="entry name" value="MoaA-like"/>
</dbReference>
<protein>
    <recommendedName>
        <fullName evidence="11">Radical SAM core domain-containing protein</fullName>
    </recommendedName>
</protein>
<dbReference type="Pfam" id="PF06463">
    <property type="entry name" value="Mob_synth_C"/>
    <property type="match status" value="1"/>
</dbReference>
<evidence type="ECO:0000313" key="13">
    <source>
        <dbReference type="Proteomes" id="UP000178449"/>
    </source>
</evidence>
<comment type="cofactor">
    <cofactor evidence="1">
        <name>[4Fe-4S] cluster</name>
        <dbReference type="ChEBI" id="CHEBI:49883"/>
    </cofactor>
</comment>
<dbReference type="SFLD" id="SFLDS00029">
    <property type="entry name" value="Radical_SAM"/>
    <property type="match status" value="1"/>
</dbReference>
<evidence type="ECO:0000256" key="3">
    <source>
        <dbReference type="ARBA" id="ARBA00022691"/>
    </source>
</evidence>
<gene>
    <name evidence="12" type="ORF">A2527_09920</name>
</gene>
<dbReference type="InterPro" id="IPR010505">
    <property type="entry name" value="MoaA_twitch"/>
</dbReference>
<dbReference type="AlphaFoldDB" id="A0A1F6G733"/>
<dbReference type="PROSITE" id="PS51918">
    <property type="entry name" value="RADICAL_SAM"/>
    <property type="match status" value="1"/>
</dbReference>
<dbReference type="GO" id="GO:0006777">
    <property type="term" value="P:Mo-molybdopterin cofactor biosynthetic process"/>
    <property type="evidence" value="ECO:0007669"/>
    <property type="project" value="UniProtKB-KW"/>
</dbReference>
<evidence type="ECO:0000256" key="1">
    <source>
        <dbReference type="ARBA" id="ARBA00001966"/>
    </source>
</evidence>
<dbReference type="GO" id="GO:0061798">
    <property type="term" value="F:GTP 3',8'-cyclase activity"/>
    <property type="evidence" value="ECO:0007669"/>
    <property type="project" value="TreeGrafter"/>
</dbReference>
<keyword evidence="4" id="KW-0479">Metal-binding</keyword>
<dbReference type="GO" id="GO:0005525">
    <property type="term" value="F:GTP binding"/>
    <property type="evidence" value="ECO:0007669"/>
    <property type="project" value="UniProtKB-KW"/>
</dbReference>
<dbReference type="SFLD" id="SFLDG01067">
    <property type="entry name" value="SPASM/twitch_domain_containing"/>
    <property type="match status" value="1"/>
</dbReference>
<keyword evidence="9" id="KW-0501">Molybdenum cofactor biosynthesis</keyword>
<keyword evidence="3" id="KW-0949">S-adenosyl-L-methionine</keyword>
<evidence type="ECO:0000256" key="7">
    <source>
        <dbReference type="ARBA" id="ARBA00023014"/>
    </source>
</evidence>
<dbReference type="STRING" id="1817772.A2527_09920"/>
<dbReference type="SMART" id="SM00729">
    <property type="entry name" value="Elp3"/>
    <property type="match status" value="1"/>
</dbReference>
<evidence type="ECO:0000256" key="4">
    <source>
        <dbReference type="ARBA" id="ARBA00022723"/>
    </source>
</evidence>
<organism evidence="12 13">
    <name type="scientific">Candidatus Lambdaproteobacteria bacterium RIFOXYD2_FULL_50_16</name>
    <dbReference type="NCBI Taxonomy" id="1817772"/>
    <lineage>
        <taxon>Bacteria</taxon>
        <taxon>Pseudomonadati</taxon>
        <taxon>Pseudomonadota</taxon>
        <taxon>Candidatus Lambdaproteobacteria</taxon>
    </lineage>
</organism>
<evidence type="ECO:0000256" key="2">
    <source>
        <dbReference type="ARBA" id="ARBA00022485"/>
    </source>
</evidence>
<comment type="caution">
    <text evidence="12">The sequence shown here is derived from an EMBL/GenBank/DDBJ whole genome shotgun (WGS) entry which is preliminary data.</text>
</comment>
<keyword evidence="2" id="KW-0004">4Fe-4S</keyword>
<keyword evidence="10" id="KW-0456">Lyase</keyword>
<sequence length="312" mass="34053">MNRPFQRQFQTLRVSLSRRCNLACAYCVAPGVNLRGGPELPPEALAQLVVRLVPHGIKQIKITGGEPLLGERIDRFLPLVVGLGPEVSVTTNGQTLLEKLPLLQRFGVKRINLSLDSLDPAIFRKLTVGGDLSLSLAGLDQALAMGFLVKLNMVPMRGINAQGSADMLEFALSKGVELRFIELMPMGHLSGPSEFSKRFFGLEAILAQLRERFEFAEAERPWGRTAIQYRLAKGQFGIIANHSRPFCIDCDRLRLDAEGKLVGCLSSSESFPLADWLNKPEASLDPVLAQAMATKEPLAFVGSGRGMKSIGG</sequence>
<dbReference type="Proteomes" id="UP000178449">
    <property type="component" value="Unassembled WGS sequence"/>
</dbReference>
<dbReference type="InterPro" id="IPR006638">
    <property type="entry name" value="Elp3/MiaA/NifB-like_rSAM"/>
</dbReference>
<dbReference type="PANTHER" id="PTHR22960:SF0">
    <property type="entry name" value="MOLYBDENUM COFACTOR BIOSYNTHESIS PROTEIN 1"/>
    <property type="match status" value="1"/>
</dbReference>
<evidence type="ECO:0000256" key="10">
    <source>
        <dbReference type="ARBA" id="ARBA00023239"/>
    </source>
</evidence>
<name>A0A1F6G733_9PROT</name>
<dbReference type="SFLD" id="SFLDG01383">
    <property type="entry name" value="cyclic_pyranopterin_phosphate"/>
    <property type="match status" value="1"/>
</dbReference>
<dbReference type="PANTHER" id="PTHR22960">
    <property type="entry name" value="MOLYBDOPTERIN COFACTOR SYNTHESIS PROTEIN A"/>
    <property type="match status" value="1"/>
</dbReference>
<evidence type="ECO:0000259" key="11">
    <source>
        <dbReference type="PROSITE" id="PS51918"/>
    </source>
</evidence>
<dbReference type="InterPro" id="IPR050105">
    <property type="entry name" value="MoCo_biosynth_MoaA/MoaC"/>
</dbReference>
<reference evidence="12 13" key="1">
    <citation type="journal article" date="2016" name="Nat. Commun.">
        <title>Thousands of microbial genomes shed light on interconnected biogeochemical processes in an aquifer system.</title>
        <authorList>
            <person name="Anantharaman K."/>
            <person name="Brown C.T."/>
            <person name="Hug L.A."/>
            <person name="Sharon I."/>
            <person name="Castelle C.J."/>
            <person name="Probst A.J."/>
            <person name="Thomas B.C."/>
            <person name="Singh A."/>
            <person name="Wilkins M.J."/>
            <person name="Karaoz U."/>
            <person name="Brodie E.L."/>
            <person name="Williams K.H."/>
            <person name="Hubbard S.S."/>
            <person name="Banfield J.F."/>
        </authorList>
    </citation>
    <scope>NUCLEOTIDE SEQUENCE [LARGE SCALE GENOMIC DNA]</scope>
</reference>
<evidence type="ECO:0000256" key="8">
    <source>
        <dbReference type="ARBA" id="ARBA00023134"/>
    </source>
</evidence>
<dbReference type="SUPFAM" id="SSF102114">
    <property type="entry name" value="Radical SAM enzymes"/>
    <property type="match status" value="1"/>
</dbReference>
<evidence type="ECO:0000256" key="6">
    <source>
        <dbReference type="ARBA" id="ARBA00023004"/>
    </source>
</evidence>
<keyword evidence="6" id="KW-0408">Iron</keyword>
<dbReference type="CDD" id="cd01335">
    <property type="entry name" value="Radical_SAM"/>
    <property type="match status" value="1"/>
</dbReference>